<feature type="region of interest" description="Disordered" evidence="1">
    <location>
        <begin position="114"/>
        <end position="140"/>
    </location>
</feature>
<reference evidence="3" key="1">
    <citation type="journal article" date="2013" name="Nature">
        <title>Draft genome of the wheat A-genome progenitor Triticum urartu.</title>
        <authorList>
            <person name="Ling H.Q."/>
            <person name="Zhao S."/>
            <person name="Liu D."/>
            <person name="Wang J."/>
            <person name="Sun H."/>
            <person name="Zhang C."/>
            <person name="Fan H."/>
            <person name="Li D."/>
            <person name="Dong L."/>
            <person name="Tao Y."/>
            <person name="Gao C."/>
            <person name="Wu H."/>
            <person name="Li Y."/>
            <person name="Cui Y."/>
            <person name="Guo X."/>
            <person name="Zheng S."/>
            <person name="Wang B."/>
            <person name="Yu K."/>
            <person name="Liang Q."/>
            <person name="Yang W."/>
            <person name="Lou X."/>
            <person name="Chen J."/>
            <person name="Feng M."/>
            <person name="Jian J."/>
            <person name="Zhang X."/>
            <person name="Luo G."/>
            <person name="Jiang Y."/>
            <person name="Liu J."/>
            <person name="Wang Z."/>
            <person name="Sha Y."/>
            <person name="Zhang B."/>
            <person name="Wu H."/>
            <person name="Tang D."/>
            <person name="Shen Q."/>
            <person name="Xue P."/>
            <person name="Zou S."/>
            <person name="Wang X."/>
            <person name="Liu X."/>
            <person name="Wang F."/>
            <person name="Yang Y."/>
            <person name="An X."/>
            <person name="Dong Z."/>
            <person name="Zhang K."/>
            <person name="Zhang X."/>
            <person name="Luo M.C."/>
            <person name="Dvorak J."/>
            <person name="Tong Y."/>
            <person name="Wang J."/>
            <person name="Yang H."/>
            <person name="Li Z."/>
            <person name="Wang D."/>
            <person name="Zhang A."/>
            <person name="Wang J."/>
        </authorList>
    </citation>
    <scope>NUCLEOTIDE SEQUENCE</scope>
    <source>
        <strain evidence="3">cv. G1812</strain>
    </source>
</reference>
<reference evidence="2" key="2">
    <citation type="submission" date="2018-03" db="EMBL/GenBank/DDBJ databases">
        <title>The Triticum urartu genome reveals the dynamic nature of wheat genome evolution.</title>
        <authorList>
            <person name="Ling H."/>
            <person name="Ma B."/>
            <person name="Shi X."/>
            <person name="Liu H."/>
            <person name="Dong L."/>
            <person name="Sun H."/>
            <person name="Cao Y."/>
            <person name="Gao Q."/>
            <person name="Zheng S."/>
            <person name="Li Y."/>
            <person name="Yu Y."/>
            <person name="Du H."/>
            <person name="Qi M."/>
            <person name="Li Y."/>
            <person name="Yu H."/>
            <person name="Cui Y."/>
            <person name="Wang N."/>
            <person name="Chen C."/>
            <person name="Wu H."/>
            <person name="Zhao Y."/>
            <person name="Zhang J."/>
            <person name="Li Y."/>
            <person name="Zhou W."/>
            <person name="Zhang B."/>
            <person name="Hu W."/>
            <person name="Eijk M."/>
            <person name="Tang J."/>
            <person name="Witsenboer H."/>
            <person name="Zhao S."/>
            <person name="Li Z."/>
            <person name="Zhang A."/>
            <person name="Wang D."/>
            <person name="Liang C."/>
        </authorList>
    </citation>
    <scope>NUCLEOTIDE SEQUENCE [LARGE SCALE GENOMIC DNA]</scope>
    <source>
        <strain evidence="2">cv. G1812</strain>
    </source>
</reference>
<reference evidence="2" key="3">
    <citation type="submission" date="2022-06" db="UniProtKB">
        <authorList>
            <consortium name="EnsemblPlants"/>
        </authorList>
    </citation>
    <scope>IDENTIFICATION</scope>
</reference>
<feature type="compositionally biased region" description="Polar residues" evidence="1">
    <location>
        <begin position="131"/>
        <end position="140"/>
    </location>
</feature>
<gene>
    <name evidence="2" type="primary">LOC125548241</name>
</gene>
<sequence>MRRDRETAWTEEGRLGVDDAEGFPVLDDDVVHVDGGEVVEVPGERDEVEAAALVELVQRRVLVVALPPQRRQLRLQRRVRRHHLPARRVQQRLPSHRRRPLAPRVLHQAHHTVLEHPHARHGPQPSGRPTYPSTLTFLSA</sequence>
<dbReference type="Gramene" id="TuG1812G0300001952.01.T01">
    <property type="protein sequence ID" value="TuG1812G0300001952.01.T01.cds421449"/>
    <property type="gene ID" value="TuG1812G0300001952.01"/>
</dbReference>
<accession>A0A8R7PQE3</accession>
<evidence type="ECO:0000313" key="2">
    <source>
        <dbReference type="EnsemblPlants" id="TuG1812G0300001952.01.T01.cds421449"/>
    </source>
</evidence>
<keyword evidence="3" id="KW-1185">Reference proteome</keyword>
<protein>
    <submittedName>
        <fullName evidence="2">Uncharacterized protein</fullName>
    </submittedName>
</protein>
<dbReference type="AlphaFoldDB" id="A0A8R7PQE3"/>
<dbReference type="EnsemblPlants" id="TuG1812G0300001952.01.T01">
    <property type="protein sequence ID" value="TuG1812G0300001952.01.T01.cds421449"/>
    <property type="gene ID" value="TuG1812G0300001952.01"/>
</dbReference>
<evidence type="ECO:0000256" key="1">
    <source>
        <dbReference type="SAM" id="MobiDB-lite"/>
    </source>
</evidence>
<dbReference type="Proteomes" id="UP000015106">
    <property type="component" value="Chromosome 3"/>
</dbReference>
<name>A0A8R7PQE3_TRIUA</name>
<proteinExistence type="predicted"/>
<organism evidence="2 3">
    <name type="scientific">Triticum urartu</name>
    <name type="common">Red wild einkorn</name>
    <name type="synonym">Crithodium urartu</name>
    <dbReference type="NCBI Taxonomy" id="4572"/>
    <lineage>
        <taxon>Eukaryota</taxon>
        <taxon>Viridiplantae</taxon>
        <taxon>Streptophyta</taxon>
        <taxon>Embryophyta</taxon>
        <taxon>Tracheophyta</taxon>
        <taxon>Spermatophyta</taxon>
        <taxon>Magnoliopsida</taxon>
        <taxon>Liliopsida</taxon>
        <taxon>Poales</taxon>
        <taxon>Poaceae</taxon>
        <taxon>BOP clade</taxon>
        <taxon>Pooideae</taxon>
        <taxon>Triticodae</taxon>
        <taxon>Triticeae</taxon>
        <taxon>Triticinae</taxon>
        <taxon>Triticum</taxon>
    </lineage>
</organism>
<evidence type="ECO:0000313" key="3">
    <source>
        <dbReference type="Proteomes" id="UP000015106"/>
    </source>
</evidence>